<evidence type="ECO:0000313" key="2">
    <source>
        <dbReference type="EMBL" id="CAC5398686.1"/>
    </source>
</evidence>
<keyword evidence="3" id="KW-1185">Reference proteome</keyword>
<dbReference type="AlphaFoldDB" id="A0A6J8CT48"/>
<dbReference type="GO" id="GO:0033063">
    <property type="term" value="C:Rad51B-Rad51C-Rad51D-XRCC2 complex"/>
    <property type="evidence" value="ECO:0007669"/>
    <property type="project" value="InterPro"/>
</dbReference>
<dbReference type="Proteomes" id="UP000507470">
    <property type="component" value="Unassembled WGS sequence"/>
</dbReference>
<dbReference type="GO" id="GO:0000724">
    <property type="term" value="P:double-strand break repair via homologous recombination"/>
    <property type="evidence" value="ECO:0007669"/>
    <property type="project" value="InterPro"/>
</dbReference>
<dbReference type="SUPFAM" id="SSF52540">
    <property type="entry name" value="P-loop containing nucleoside triphosphate hydrolases"/>
    <property type="match status" value="1"/>
</dbReference>
<protein>
    <submittedName>
        <fullName evidence="2">XRCC2</fullName>
    </submittedName>
</protein>
<dbReference type="GO" id="GO:0005524">
    <property type="term" value="F:ATP binding"/>
    <property type="evidence" value="ECO:0007669"/>
    <property type="project" value="InterPro"/>
</dbReference>
<dbReference type="PANTHER" id="PTHR46644:SF2">
    <property type="entry name" value="DNA REPAIR PROTEIN XRCC2"/>
    <property type="match status" value="1"/>
</dbReference>
<dbReference type="GO" id="GO:0005657">
    <property type="term" value="C:replication fork"/>
    <property type="evidence" value="ECO:0007669"/>
    <property type="project" value="InterPro"/>
</dbReference>
<gene>
    <name evidence="2" type="ORF">MCOR_33042</name>
</gene>
<dbReference type="Gene3D" id="3.40.50.300">
    <property type="entry name" value="P-loop containing nucleotide triphosphate hydrolases"/>
    <property type="match status" value="1"/>
</dbReference>
<evidence type="ECO:0000259" key="1">
    <source>
        <dbReference type="PROSITE" id="PS50162"/>
    </source>
</evidence>
<organism evidence="2 3">
    <name type="scientific">Mytilus coruscus</name>
    <name type="common">Sea mussel</name>
    <dbReference type="NCBI Taxonomy" id="42192"/>
    <lineage>
        <taxon>Eukaryota</taxon>
        <taxon>Metazoa</taxon>
        <taxon>Spiralia</taxon>
        <taxon>Lophotrochozoa</taxon>
        <taxon>Mollusca</taxon>
        <taxon>Bivalvia</taxon>
        <taxon>Autobranchia</taxon>
        <taxon>Pteriomorphia</taxon>
        <taxon>Mytilida</taxon>
        <taxon>Mytiloidea</taxon>
        <taxon>Mytilidae</taxon>
        <taxon>Mytilinae</taxon>
        <taxon>Mytilus</taxon>
    </lineage>
</organism>
<dbReference type="PANTHER" id="PTHR46644">
    <property type="entry name" value="DNA REPAIR PROTEIN XRCC2"/>
    <property type="match status" value="1"/>
</dbReference>
<dbReference type="CDD" id="cd19490">
    <property type="entry name" value="XRCC2"/>
    <property type="match status" value="1"/>
</dbReference>
<sequence length="295" mass="33669">MLRNCRIIRNLVVLHRLLARLGSRPSIQGIEDTLFLDGPNVKDVYELYGVEGSGKTELLLSLVTSIILPKDWNGYKLNGANAGVIFIDTDYKFQILRLVNIMEKRIMVKTEHDKLDTNKKTSSNDIEVLVKECLKKIMIVRCTSSFQLLVTLHSLESTISNNPDIAVIMIDSISAFYWIDRCNGGENIGAQETNMKHIVQQLSKLINNYNLVLFATKALNFKKTNKENELKGDNCASPSEKKVLKDNHAEFLCKSWYKFVKHRLIFHKEKSFSIYCNSLNIDIQFTVNEGGICFK</sequence>
<dbReference type="GO" id="GO:0005813">
    <property type="term" value="C:centrosome"/>
    <property type="evidence" value="ECO:0007669"/>
    <property type="project" value="TreeGrafter"/>
</dbReference>
<dbReference type="Pfam" id="PF13481">
    <property type="entry name" value="AAA_25"/>
    <property type="match status" value="1"/>
</dbReference>
<dbReference type="InterPro" id="IPR027417">
    <property type="entry name" value="P-loop_NTPase"/>
</dbReference>
<dbReference type="OrthoDB" id="420422at2759"/>
<dbReference type="InterPro" id="IPR030547">
    <property type="entry name" value="XRCC2"/>
</dbReference>
<dbReference type="GO" id="GO:0042148">
    <property type="term" value="P:DNA strand invasion"/>
    <property type="evidence" value="ECO:0007669"/>
    <property type="project" value="TreeGrafter"/>
</dbReference>
<accession>A0A6J8CT48</accession>
<evidence type="ECO:0000313" key="3">
    <source>
        <dbReference type="Proteomes" id="UP000507470"/>
    </source>
</evidence>
<reference evidence="2 3" key="1">
    <citation type="submission" date="2020-06" db="EMBL/GenBank/DDBJ databases">
        <authorList>
            <person name="Li R."/>
            <person name="Bekaert M."/>
        </authorList>
    </citation>
    <scope>NUCLEOTIDE SEQUENCE [LARGE SCALE GENOMIC DNA]</scope>
    <source>
        <strain evidence="3">wild</strain>
    </source>
</reference>
<dbReference type="EMBL" id="CACVKT020005967">
    <property type="protein sequence ID" value="CAC5398686.1"/>
    <property type="molecule type" value="Genomic_DNA"/>
</dbReference>
<name>A0A6J8CT48_MYTCO</name>
<proteinExistence type="predicted"/>
<dbReference type="GO" id="GO:0000400">
    <property type="term" value="F:four-way junction DNA binding"/>
    <property type="evidence" value="ECO:0007669"/>
    <property type="project" value="TreeGrafter"/>
</dbReference>
<feature type="domain" description="RecA family profile 1" evidence="1">
    <location>
        <begin position="19"/>
        <end position="222"/>
    </location>
</feature>
<dbReference type="GO" id="GO:0140664">
    <property type="term" value="F:ATP-dependent DNA damage sensor activity"/>
    <property type="evidence" value="ECO:0007669"/>
    <property type="project" value="InterPro"/>
</dbReference>
<dbReference type="PROSITE" id="PS50162">
    <property type="entry name" value="RECA_2"/>
    <property type="match status" value="1"/>
</dbReference>
<dbReference type="InterPro" id="IPR020588">
    <property type="entry name" value="RecA_ATP-bd"/>
</dbReference>